<dbReference type="RefSeq" id="WP_190472393.1">
    <property type="nucleotide sequence ID" value="NZ_JACJSG010000015.1"/>
</dbReference>
<protein>
    <submittedName>
        <fullName evidence="2">DUF4365 domain-containing protein</fullName>
    </submittedName>
</protein>
<keyword evidence="3" id="KW-1185">Reference proteome</keyword>
<accession>A0ABR8D5H1</accession>
<dbReference type="Proteomes" id="UP000661112">
    <property type="component" value="Unassembled WGS sequence"/>
</dbReference>
<evidence type="ECO:0000313" key="3">
    <source>
        <dbReference type="Proteomes" id="UP000661112"/>
    </source>
</evidence>
<dbReference type="Pfam" id="PF14280">
    <property type="entry name" value="DUF4365"/>
    <property type="match status" value="1"/>
</dbReference>
<feature type="domain" description="DUF4365" evidence="1">
    <location>
        <begin position="11"/>
        <end position="141"/>
    </location>
</feature>
<evidence type="ECO:0000313" key="2">
    <source>
        <dbReference type="EMBL" id="MBD2501487.1"/>
    </source>
</evidence>
<proteinExistence type="predicted"/>
<organism evidence="2 3">
    <name type="scientific">Anabaena azotica FACHB-119</name>
    <dbReference type="NCBI Taxonomy" id="947527"/>
    <lineage>
        <taxon>Bacteria</taxon>
        <taxon>Bacillati</taxon>
        <taxon>Cyanobacteriota</taxon>
        <taxon>Cyanophyceae</taxon>
        <taxon>Nostocales</taxon>
        <taxon>Nostocaceae</taxon>
        <taxon>Anabaena</taxon>
        <taxon>Anabaena azotica</taxon>
    </lineage>
</organism>
<sequence>MKADANSQIGRIGVTSTQLLFTKLGWIFREQPIEDYGIDAHVEIVENEQATGKLIALQIKSGDSWFKEKTETGIIFRGETKHLEYWQEHSLPVLVILYNIKEEIAYWQIVNQETVQNTGKGWKLIVPFENKVEQNSKEAIQNFSRKLTAHNKYIIISLSDKSHAVAKRYSANIVLSRELNKYEIYQIIKEVNADLTTRQYYRNTTAKEHWKGKNTDVIWLFIYLSLDDLSRTNWICRTQWISENLAPEFSPMRLEGESIDGGIIVDWNEKYRDLSNLLTASEVRKEDYLDSMLKIRDIVKNIVAGIKEVINKYDSGKLDELEYVSQMSNFEIELTKVYHESSNLGVPPIECKDLGQQFQNFLAVAHNMVIPFSERGLKIWEKTNREFLLRQAVQDYQKELLKLEFELEKIH</sequence>
<comment type="caution">
    <text evidence="2">The sequence shown here is derived from an EMBL/GenBank/DDBJ whole genome shotgun (WGS) entry which is preliminary data.</text>
</comment>
<name>A0ABR8D5H1_9NOST</name>
<gene>
    <name evidence="2" type="ORF">H6G83_12895</name>
</gene>
<reference evidence="2 3" key="1">
    <citation type="journal article" date="2020" name="ISME J.">
        <title>Comparative genomics reveals insights into cyanobacterial evolution and habitat adaptation.</title>
        <authorList>
            <person name="Chen M.Y."/>
            <person name="Teng W.K."/>
            <person name="Zhao L."/>
            <person name="Hu C.X."/>
            <person name="Zhou Y.K."/>
            <person name="Han B.P."/>
            <person name="Song L.R."/>
            <person name="Shu W.S."/>
        </authorList>
    </citation>
    <scope>NUCLEOTIDE SEQUENCE [LARGE SCALE GENOMIC DNA]</scope>
    <source>
        <strain evidence="2 3">FACHB-119</strain>
    </source>
</reference>
<evidence type="ECO:0000259" key="1">
    <source>
        <dbReference type="Pfam" id="PF14280"/>
    </source>
</evidence>
<dbReference type="InterPro" id="IPR025375">
    <property type="entry name" value="DUF4365"/>
</dbReference>
<dbReference type="EMBL" id="JACJSG010000015">
    <property type="protein sequence ID" value="MBD2501487.1"/>
    <property type="molecule type" value="Genomic_DNA"/>
</dbReference>